<comment type="caution">
    <text evidence="1">The sequence shown here is derived from an EMBL/GenBank/DDBJ whole genome shotgun (WGS) entry which is preliminary data.</text>
</comment>
<dbReference type="AlphaFoldDB" id="A0A2N0W9C5"/>
<evidence type="ECO:0000313" key="1">
    <source>
        <dbReference type="EMBL" id="PKF31081.1"/>
    </source>
</evidence>
<evidence type="ECO:0000313" key="2">
    <source>
        <dbReference type="Proteomes" id="UP000233553"/>
    </source>
</evidence>
<reference evidence="1 2" key="1">
    <citation type="submission" date="2017-12" db="EMBL/GenBank/DDBJ databases">
        <title>Draft Genome sequences of multiple microbial strains isolated from spacecraft associated surfaces.</title>
        <authorList>
            <person name="Seuylemezian A."/>
            <person name="Vaishampayan P."/>
            <person name="Venkateswaran K."/>
        </authorList>
    </citation>
    <scope>NUCLEOTIDE SEQUENCE [LARGE SCALE GENOMIC DNA]</scope>
    <source>
        <strain evidence="1 2">2P01AA</strain>
    </source>
</reference>
<organism evidence="1 2">
    <name type="scientific">Acinetobacter proteolyticus</name>
    <dbReference type="NCBI Taxonomy" id="1776741"/>
    <lineage>
        <taxon>Bacteria</taxon>
        <taxon>Pseudomonadati</taxon>
        <taxon>Pseudomonadota</taxon>
        <taxon>Gammaproteobacteria</taxon>
        <taxon>Moraxellales</taxon>
        <taxon>Moraxellaceae</taxon>
        <taxon>Acinetobacter</taxon>
    </lineage>
</organism>
<gene>
    <name evidence="1" type="ORF">CW311_20720</name>
</gene>
<name>A0A2N0W9C5_9GAMM</name>
<proteinExistence type="predicted"/>
<accession>A0A2N0W9C5</accession>
<protein>
    <submittedName>
        <fullName evidence="1">Uncharacterized protein</fullName>
    </submittedName>
</protein>
<dbReference type="RefSeq" id="WP_101237701.1">
    <property type="nucleotide sequence ID" value="NZ_PISJ01000029.1"/>
</dbReference>
<dbReference type="Proteomes" id="UP000233553">
    <property type="component" value="Unassembled WGS sequence"/>
</dbReference>
<sequence>MYDREKLLNAFKSAKGIVDHEFSQEIIDACHVKDQARQQRILEGETTFEEEDAVLMAEWRKLKNSSC</sequence>
<dbReference type="EMBL" id="PISJ01000029">
    <property type="protein sequence ID" value="PKF31081.1"/>
    <property type="molecule type" value="Genomic_DNA"/>
</dbReference>